<evidence type="ECO:0000256" key="7">
    <source>
        <dbReference type="ARBA" id="ARBA00022989"/>
    </source>
</evidence>
<dbReference type="InterPro" id="IPR003342">
    <property type="entry name" value="ArnT-like_N"/>
</dbReference>
<organism evidence="14 15">
    <name type="scientific">Euzebya pacifica</name>
    <dbReference type="NCBI Taxonomy" id="1608957"/>
    <lineage>
        <taxon>Bacteria</taxon>
        <taxon>Bacillati</taxon>
        <taxon>Actinomycetota</taxon>
        <taxon>Nitriliruptoria</taxon>
        <taxon>Euzebyales</taxon>
    </lineage>
</organism>
<dbReference type="InterPro" id="IPR032421">
    <property type="entry name" value="PMT_4TMC"/>
</dbReference>
<feature type="domain" description="ArnT-like N-terminal" evidence="12">
    <location>
        <begin position="140"/>
        <end position="310"/>
    </location>
</feature>
<keyword evidence="6 10" id="KW-0812">Transmembrane</keyword>
<protein>
    <recommendedName>
        <fullName evidence="9 10">Polyprenol-phosphate-mannose--protein mannosyltransferase</fullName>
        <ecNumber evidence="10">2.4.1.-</ecNumber>
    </recommendedName>
</protein>
<evidence type="ECO:0000256" key="2">
    <source>
        <dbReference type="ARBA" id="ARBA00004922"/>
    </source>
</evidence>
<keyword evidence="15" id="KW-1185">Reference proteome</keyword>
<feature type="transmembrane region" description="Helical" evidence="10">
    <location>
        <begin position="292"/>
        <end position="314"/>
    </location>
</feature>
<evidence type="ECO:0000259" key="13">
    <source>
        <dbReference type="Pfam" id="PF16192"/>
    </source>
</evidence>
<sequence>MTASLDTRDDATADEAPSEHTGRSWRDRTSSQWLWAVVLPLIVVTMAGAIRFHQLGQPERCYFDETYYYYDARDYLSVGTETSFAVHPPVGKWLIAIGVATFGVDEGSPIDAAVTEEPDGCVVREGEEDNPAARAREAEEAFARRVMSAVFGTGAVAVAYFVGLRLFRRRSTALLGATLLAVDGLAVTMSRISMLDIFLQFFVLLGVLALLIDRDRLWDGAPDFVPDEPPDTPPDRDRKWLWAAGLFLGLAVATKWSGLAPLGLAWAFVAFSELAWRRRWTGSPWPDLVRGVSRAILALVLVPIVVYLTSYAGWFANFEDTRKADRCNLVATTEASAQADDAATVPALPGDATEPGCDGFVESFEQITGGWWEEQGEIFRFHRDLEAEHPYRAPATTWPLMTRPVAYYYESCAADREPGTECAVEEGNVAEVLGMGNPATWWPALLGYPVLLWFAFARRRWQALTIALFLFGQSVPYLLSPRPVFLFYLTPVVPFIALSLAYLADRALDSRSARWVPAAMTIVALVGFAYWSPLFLGLEIPRGLWDALIWVRPGWI</sequence>
<dbReference type="Proteomes" id="UP000264006">
    <property type="component" value="Chromosome"/>
</dbReference>
<evidence type="ECO:0000313" key="15">
    <source>
        <dbReference type="Proteomes" id="UP000264006"/>
    </source>
</evidence>
<evidence type="ECO:0000256" key="1">
    <source>
        <dbReference type="ARBA" id="ARBA00004127"/>
    </source>
</evidence>
<evidence type="ECO:0000256" key="8">
    <source>
        <dbReference type="ARBA" id="ARBA00023136"/>
    </source>
</evidence>
<dbReference type="GO" id="GO:0004169">
    <property type="term" value="F:dolichyl-phosphate-mannose-protein mannosyltransferase activity"/>
    <property type="evidence" value="ECO:0007669"/>
    <property type="project" value="UniProtKB-UniRule"/>
</dbReference>
<feature type="transmembrane region" description="Helical" evidence="10">
    <location>
        <begin position="33"/>
        <end position="50"/>
    </location>
</feature>
<feature type="transmembrane region" description="Helical" evidence="10">
    <location>
        <begin position="240"/>
        <end position="271"/>
    </location>
</feature>
<dbReference type="InterPro" id="IPR027005">
    <property type="entry name" value="PMT-like"/>
</dbReference>
<evidence type="ECO:0000256" key="6">
    <source>
        <dbReference type="ARBA" id="ARBA00022692"/>
    </source>
</evidence>
<feature type="domain" description="Protein O-mannosyl-transferase C-terminal four TM" evidence="13">
    <location>
        <begin position="370"/>
        <end position="551"/>
    </location>
</feature>
<dbReference type="Pfam" id="PF02366">
    <property type="entry name" value="PMT"/>
    <property type="match status" value="2"/>
</dbReference>
<keyword evidence="7 10" id="KW-1133">Transmembrane helix</keyword>
<gene>
    <name evidence="14" type="ORF">DVS28_a3978</name>
</gene>
<dbReference type="AlphaFoldDB" id="A0A346Y2F1"/>
<keyword evidence="8 10" id="KW-0472">Membrane</keyword>
<evidence type="ECO:0000256" key="4">
    <source>
        <dbReference type="ARBA" id="ARBA00022676"/>
    </source>
</evidence>
<feature type="transmembrane region" description="Helical" evidence="10">
    <location>
        <begin position="485"/>
        <end position="503"/>
    </location>
</feature>
<feature type="transmembrane region" description="Helical" evidence="10">
    <location>
        <begin position="146"/>
        <end position="167"/>
    </location>
</feature>
<dbReference type="PANTHER" id="PTHR10050:SF46">
    <property type="entry name" value="PROTEIN O-MANNOSYL-TRANSFERASE 2"/>
    <property type="match status" value="1"/>
</dbReference>
<dbReference type="GO" id="GO:0005886">
    <property type="term" value="C:plasma membrane"/>
    <property type="evidence" value="ECO:0007669"/>
    <property type="project" value="UniProtKB-SubCell"/>
</dbReference>
<comment type="subcellular location">
    <subcellularLocation>
        <location evidence="10">Cell membrane</location>
    </subcellularLocation>
    <subcellularLocation>
        <location evidence="1">Endomembrane system</location>
        <topology evidence="1">Multi-pass membrane protein</topology>
    </subcellularLocation>
</comment>
<proteinExistence type="inferred from homology"/>
<feature type="transmembrane region" description="Helical" evidence="10">
    <location>
        <begin position="197"/>
        <end position="212"/>
    </location>
</feature>
<feature type="region of interest" description="Disordered" evidence="11">
    <location>
        <begin position="1"/>
        <end position="24"/>
    </location>
</feature>
<dbReference type="GO" id="GO:0012505">
    <property type="term" value="C:endomembrane system"/>
    <property type="evidence" value="ECO:0007669"/>
    <property type="project" value="UniProtKB-SubCell"/>
</dbReference>
<evidence type="ECO:0000313" key="14">
    <source>
        <dbReference type="EMBL" id="AXV08648.1"/>
    </source>
</evidence>
<evidence type="ECO:0000259" key="12">
    <source>
        <dbReference type="Pfam" id="PF02366"/>
    </source>
</evidence>
<dbReference type="Pfam" id="PF16192">
    <property type="entry name" value="PMT_4TMC"/>
    <property type="match status" value="1"/>
</dbReference>
<dbReference type="PANTHER" id="PTHR10050">
    <property type="entry name" value="DOLICHYL-PHOSPHATE-MANNOSE--PROTEIN MANNOSYLTRANSFERASE"/>
    <property type="match status" value="1"/>
</dbReference>
<keyword evidence="10" id="KW-1003">Cell membrane</keyword>
<reference evidence="14 15" key="1">
    <citation type="submission" date="2018-09" db="EMBL/GenBank/DDBJ databases">
        <title>Complete genome sequence of Euzebya sp. DY32-46 isolated from seawater of Pacific Ocean.</title>
        <authorList>
            <person name="Xu L."/>
            <person name="Wu Y.-H."/>
            <person name="Xu X.-W."/>
        </authorList>
    </citation>
    <scope>NUCLEOTIDE SEQUENCE [LARGE SCALE GENOMIC DNA]</scope>
    <source>
        <strain evidence="14 15">DY32-46</strain>
    </source>
</reference>
<evidence type="ECO:0000256" key="11">
    <source>
        <dbReference type="SAM" id="MobiDB-lite"/>
    </source>
</evidence>
<feature type="transmembrane region" description="Helical" evidence="10">
    <location>
        <begin position="463"/>
        <end position="479"/>
    </location>
</feature>
<name>A0A346Y2F1_9ACTN</name>
<dbReference type="EMBL" id="CP031165">
    <property type="protein sequence ID" value="AXV08648.1"/>
    <property type="molecule type" value="Genomic_DNA"/>
</dbReference>
<keyword evidence="4 10" id="KW-0328">Glycosyltransferase</keyword>
<dbReference type="KEGG" id="euz:DVS28_a3978"/>
<comment type="similarity">
    <text evidence="3 10">Belongs to the glycosyltransferase 39 family.</text>
</comment>
<keyword evidence="5 10" id="KW-0808">Transferase</keyword>
<comment type="pathway">
    <text evidence="2 10">Protein modification; protein glycosylation.</text>
</comment>
<feature type="domain" description="ArnT-like N-terminal" evidence="12">
    <location>
        <begin position="44"/>
        <end position="108"/>
    </location>
</feature>
<dbReference type="EC" id="2.4.1.-" evidence="10"/>
<comment type="function">
    <text evidence="10">Protein O-mannosyltransferase that catalyzes the transfer of a single mannose residue from a polyprenol phospho-mannosyl lipidic donor to the hydroxyl group of selected serine and threonine residues in acceptor proteins.</text>
</comment>
<evidence type="ECO:0000256" key="10">
    <source>
        <dbReference type="RuleBase" id="RU367007"/>
    </source>
</evidence>
<dbReference type="OrthoDB" id="9776737at2"/>
<feature type="transmembrane region" description="Helical" evidence="10">
    <location>
        <begin position="173"/>
        <end position="190"/>
    </location>
</feature>
<evidence type="ECO:0000256" key="3">
    <source>
        <dbReference type="ARBA" id="ARBA00007222"/>
    </source>
</evidence>
<feature type="transmembrane region" description="Helical" evidence="10">
    <location>
        <begin position="515"/>
        <end position="536"/>
    </location>
</feature>
<accession>A0A346Y2F1</accession>
<dbReference type="RefSeq" id="WP_114592964.1">
    <property type="nucleotide sequence ID" value="NZ_CP031165.1"/>
</dbReference>
<evidence type="ECO:0000256" key="9">
    <source>
        <dbReference type="ARBA" id="ARBA00093617"/>
    </source>
</evidence>
<dbReference type="UniPathway" id="UPA00378"/>
<evidence type="ECO:0000256" key="5">
    <source>
        <dbReference type="ARBA" id="ARBA00022679"/>
    </source>
</evidence>